<organism evidence="2 3">
    <name type="scientific">Marimonas arenosa</name>
    <dbReference type="NCBI Taxonomy" id="1795305"/>
    <lineage>
        <taxon>Bacteria</taxon>
        <taxon>Pseudomonadati</taxon>
        <taxon>Pseudomonadota</taxon>
        <taxon>Alphaproteobacteria</taxon>
        <taxon>Rhodobacterales</taxon>
        <taxon>Paracoccaceae</taxon>
        <taxon>Marimonas</taxon>
    </lineage>
</organism>
<reference evidence="2" key="2">
    <citation type="submission" date="2023-02" db="EMBL/GenBank/DDBJ databases">
        <title>'Rhodoalgimonas zhirmunskyi' gen. nov., isolated from a red alga.</title>
        <authorList>
            <person name="Nedashkovskaya O.I."/>
            <person name="Otstavnykh N.Y."/>
            <person name="Bystritskaya E.P."/>
            <person name="Balabanova L.A."/>
            <person name="Isaeva M.P."/>
        </authorList>
    </citation>
    <scope>NUCLEOTIDE SEQUENCE</scope>
    <source>
        <strain evidence="2">KCTC 52189</strain>
    </source>
</reference>
<accession>A0AAE4B6F5</accession>
<evidence type="ECO:0000313" key="3">
    <source>
        <dbReference type="Proteomes" id="UP001226762"/>
    </source>
</evidence>
<gene>
    <name evidence="2" type="ORF">NO357_10550</name>
</gene>
<dbReference type="Proteomes" id="UP001226762">
    <property type="component" value="Unassembled WGS sequence"/>
</dbReference>
<comment type="caution">
    <text evidence="2">The sequence shown here is derived from an EMBL/GenBank/DDBJ whole genome shotgun (WGS) entry which is preliminary data.</text>
</comment>
<dbReference type="EMBL" id="JANHAX010000003">
    <property type="protein sequence ID" value="MDQ2090336.1"/>
    <property type="molecule type" value="Genomic_DNA"/>
</dbReference>
<name>A0AAE4B6F5_9RHOB</name>
<sequence length="60" mass="6028">MAAQSQGSADGSASSGATSGSDTAGLSTQPVTQTAFDPDRCMQFAGVDRLYVLGEKAKIS</sequence>
<evidence type="ECO:0000256" key="1">
    <source>
        <dbReference type="SAM" id="MobiDB-lite"/>
    </source>
</evidence>
<proteinExistence type="predicted"/>
<feature type="compositionally biased region" description="Low complexity" evidence="1">
    <location>
        <begin position="1"/>
        <end position="25"/>
    </location>
</feature>
<dbReference type="AlphaFoldDB" id="A0AAE4B6F5"/>
<evidence type="ECO:0000313" key="2">
    <source>
        <dbReference type="EMBL" id="MDQ2090336.1"/>
    </source>
</evidence>
<keyword evidence="3" id="KW-1185">Reference proteome</keyword>
<feature type="region of interest" description="Disordered" evidence="1">
    <location>
        <begin position="1"/>
        <end position="39"/>
    </location>
</feature>
<reference evidence="2" key="1">
    <citation type="submission" date="2022-07" db="EMBL/GenBank/DDBJ databases">
        <authorList>
            <person name="Otstavnykh N."/>
            <person name="Isaeva M."/>
            <person name="Bystritskaya E."/>
        </authorList>
    </citation>
    <scope>NUCLEOTIDE SEQUENCE</scope>
    <source>
        <strain evidence="2">KCTC 52189</strain>
    </source>
</reference>
<feature type="compositionally biased region" description="Polar residues" evidence="1">
    <location>
        <begin position="26"/>
        <end position="35"/>
    </location>
</feature>
<protein>
    <submittedName>
        <fullName evidence="2">Uncharacterized protein</fullName>
    </submittedName>
</protein>